<feature type="transmembrane region" description="Helical" evidence="7">
    <location>
        <begin position="71"/>
        <end position="100"/>
    </location>
</feature>
<dbReference type="PANTHER" id="PTHR12316">
    <property type="entry name" value="NINJURIN-RELATED"/>
    <property type="match status" value="1"/>
</dbReference>
<accession>A0AAV2PH88</accession>
<keyword evidence="9" id="KW-1185">Reference proteome</keyword>
<keyword evidence="3 7" id="KW-0812">Transmembrane</keyword>
<comment type="subcellular location">
    <subcellularLocation>
        <location evidence="1">Membrane</location>
        <topology evidence="1">Multi-pass membrane protein</topology>
    </subcellularLocation>
</comment>
<reference evidence="8 9" key="1">
    <citation type="submission" date="2024-05" db="EMBL/GenBank/DDBJ databases">
        <authorList>
            <person name="Wallberg A."/>
        </authorList>
    </citation>
    <scope>NUCLEOTIDE SEQUENCE [LARGE SCALE GENOMIC DNA]</scope>
</reference>
<dbReference type="AlphaFoldDB" id="A0AAV2PH88"/>
<proteinExistence type="inferred from homology"/>
<keyword evidence="6 7" id="KW-0472">Membrane</keyword>
<gene>
    <name evidence="8" type="ORF">MNOR_LOCUS257</name>
</gene>
<comment type="similarity">
    <text evidence="2">Belongs to the ninjurin family.</text>
</comment>
<evidence type="ECO:0000256" key="4">
    <source>
        <dbReference type="ARBA" id="ARBA00022889"/>
    </source>
</evidence>
<protein>
    <recommendedName>
        <fullName evidence="10">Ninjurin-2</fullName>
    </recommendedName>
</protein>
<dbReference type="EMBL" id="CAXKWB010000050">
    <property type="protein sequence ID" value="CAL4058813.1"/>
    <property type="molecule type" value="Genomic_DNA"/>
</dbReference>
<feature type="transmembrane region" description="Helical" evidence="7">
    <location>
        <begin position="112"/>
        <end position="131"/>
    </location>
</feature>
<evidence type="ECO:0000256" key="2">
    <source>
        <dbReference type="ARBA" id="ARBA00008141"/>
    </source>
</evidence>
<evidence type="ECO:0000313" key="9">
    <source>
        <dbReference type="Proteomes" id="UP001497623"/>
    </source>
</evidence>
<evidence type="ECO:0000256" key="7">
    <source>
        <dbReference type="SAM" id="Phobius"/>
    </source>
</evidence>
<dbReference type="GO" id="GO:0016020">
    <property type="term" value="C:membrane"/>
    <property type="evidence" value="ECO:0007669"/>
    <property type="project" value="UniProtKB-SubCell"/>
</dbReference>
<organism evidence="8 9">
    <name type="scientific">Meganyctiphanes norvegica</name>
    <name type="common">Northern krill</name>
    <name type="synonym">Thysanopoda norvegica</name>
    <dbReference type="NCBI Taxonomy" id="48144"/>
    <lineage>
        <taxon>Eukaryota</taxon>
        <taxon>Metazoa</taxon>
        <taxon>Ecdysozoa</taxon>
        <taxon>Arthropoda</taxon>
        <taxon>Crustacea</taxon>
        <taxon>Multicrustacea</taxon>
        <taxon>Malacostraca</taxon>
        <taxon>Eumalacostraca</taxon>
        <taxon>Eucarida</taxon>
        <taxon>Euphausiacea</taxon>
        <taxon>Euphausiidae</taxon>
        <taxon>Meganyctiphanes</taxon>
    </lineage>
</organism>
<keyword evidence="4" id="KW-0130">Cell adhesion</keyword>
<name>A0AAV2PH88_MEGNR</name>
<keyword evidence="5 7" id="KW-1133">Transmembrane helix</keyword>
<evidence type="ECO:0008006" key="10">
    <source>
        <dbReference type="Google" id="ProtNLM"/>
    </source>
</evidence>
<evidence type="ECO:0000256" key="3">
    <source>
        <dbReference type="ARBA" id="ARBA00022692"/>
    </source>
</evidence>
<dbReference type="GO" id="GO:0042246">
    <property type="term" value="P:tissue regeneration"/>
    <property type="evidence" value="ECO:0007669"/>
    <property type="project" value="InterPro"/>
</dbReference>
<evidence type="ECO:0000256" key="5">
    <source>
        <dbReference type="ARBA" id="ARBA00022989"/>
    </source>
</evidence>
<dbReference type="Pfam" id="PF04923">
    <property type="entry name" value="Ninjurin"/>
    <property type="match status" value="1"/>
</dbReference>
<dbReference type="PANTHER" id="PTHR12316:SF17">
    <property type="entry name" value="NINJURIN C, ISOFORM D"/>
    <property type="match status" value="1"/>
</dbReference>
<dbReference type="InterPro" id="IPR007007">
    <property type="entry name" value="Ninjurin"/>
</dbReference>
<dbReference type="Proteomes" id="UP001497623">
    <property type="component" value="Unassembled WGS sequence"/>
</dbReference>
<evidence type="ECO:0000256" key="6">
    <source>
        <dbReference type="ARBA" id="ARBA00023136"/>
    </source>
</evidence>
<evidence type="ECO:0000256" key="1">
    <source>
        <dbReference type="ARBA" id="ARBA00004141"/>
    </source>
</evidence>
<dbReference type="GO" id="GO:0007155">
    <property type="term" value="P:cell adhesion"/>
    <property type="evidence" value="ECO:0007669"/>
    <property type="project" value="UniProtKB-KW"/>
</dbReference>
<comment type="caution">
    <text evidence="8">The sequence shown here is derived from an EMBL/GenBank/DDBJ whole genome shotgun (WGS) entry which is preliminary data.</text>
</comment>
<sequence length="156" mass="16994">MSDRLFTPTEKFKTMSVQPINGGTKGTGKGVDANNYVVKKTIAQGMLDIALLTANASQLKYVLTVGEKHEFYSLMLILIGLSLILQVLAGILFLVIGGLNINDPSQQRSADILNNVTLVLVFLISLDNVIINSFGIEQQNLHQPGTPWEEVPKGEL</sequence>
<evidence type="ECO:0000313" key="8">
    <source>
        <dbReference type="EMBL" id="CAL4058813.1"/>
    </source>
</evidence>